<protein>
    <submittedName>
        <fullName evidence="2">Uncharacterized protein</fullName>
    </submittedName>
</protein>
<sequence>MKSKLFSTSLNCSLISFRMSFLNSFMTFFIVFSIFFSKSSSSSSCSESLCRSNFLVLVSLASTSFFCDATFLGGIPNLNTRYTNIQAKTSKIKILIELHTI</sequence>
<name>A0A8D9EQA0_9HEMI</name>
<feature type="transmembrane region" description="Helical" evidence="1">
    <location>
        <begin position="12"/>
        <end position="34"/>
    </location>
</feature>
<reference evidence="2" key="1">
    <citation type="submission" date="2021-05" db="EMBL/GenBank/DDBJ databases">
        <authorList>
            <person name="Alioto T."/>
            <person name="Alioto T."/>
            <person name="Gomez Garrido J."/>
        </authorList>
    </citation>
    <scope>NUCLEOTIDE SEQUENCE</scope>
</reference>
<proteinExistence type="predicted"/>
<keyword evidence="1" id="KW-0472">Membrane</keyword>
<keyword evidence="1" id="KW-0812">Transmembrane</keyword>
<dbReference type="EMBL" id="HBUF01558074">
    <property type="protein sequence ID" value="CAG6760978.1"/>
    <property type="molecule type" value="Transcribed_RNA"/>
</dbReference>
<dbReference type="AlphaFoldDB" id="A0A8D9EQA0"/>
<organism evidence="2">
    <name type="scientific">Cacopsylla melanoneura</name>
    <dbReference type="NCBI Taxonomy" id="428564"/>
    <lineage>
        <taxon>Eukaryota</taxon>
        <taxon>Metazoa</taxon>
        <taxon>Ecdysozoa</taxon>
        <taxon>Arthropoda</taxon>
        <taxon>Hexapoda</taxon>
        <taxon>Insecta</taxon>
        <taxon>Pterygota</taxon>
        <taxon>Neoptera</taxon>
        <taxon>Paraneoptera</taxon>
        <taxon>Hemiptera</taxon>
        <taxon>Sternorrhyncha</taxon>
        <taxon>Psylloidea</taxon>
        <taxon>Psyllidae</taxon>
        <taxon>Psyllinae</taxon>
        <taxon>Cacopsylla</taxon>
    </lineage>
</organism>
<accession>A0A8D9EQA0</accession>
<dbReference type="EMBL" id="HBUF01558075">
    <property type="protein sequence ID" value="CAG6760979.1"/>
    <property type="molecule type" value="Transcribed_RNA"/>
</dbReference>
<feature type="transmembrane region" description="Helical" evidence="1">
    <location>
        <begin position="54"/>
        <end position="75"/>
    </location>
</feature>
<keyword evidence="1" id="KW-1133">Transmembrane helix</keyword>
<evidence type="ECO:0000313" key="2">
    <source>
        <dbReference type="EMBL" id="CAG6760979.1"/>
    </source>
</evidence>
<evidence type="ECO:0000256" key="1">
    <source>
        <dbReference type="SAM" id="Phobius"/>
    </source>
</evidence>